<dbReference type="InterPro" id="IPR050231">
    <property type="entry name" value="Iron_ascorbate_oxido_reductase"/>
</dbReference>
<evidence type="ECO:0000256" key="1">
    <source>
        <dbReference type="RuleBase" id="RU003682"/>
    </source>
</evidence>
<dbReference type="InterPro" id="IPR027443">
    <property type="entry name" value="IPNS-like_sf"/>
</dbReference>
<proteinExistence type="inferred from homology"/>
<keyword evidence="1" id="KW-0479">Metal-binding</keyword>
<dbReference type="SUPFAM" id="SSF51197">
    <property type="entry name" value="Clavaminate synthase-like"/>
    <property type="match status" value="1"/>
</dbReference>
<dbReference type="GO" id="GO:0046872">
    <property type="term" value="F:metal ion binding"/>
    <property type="evidence" value="ECO:0007669"/>
    <property type="project" value="UniProtKB-KW"/>
</dbReference>
<sequence length="420" mass="47060">MRRTLSRFTTLVKIGRGAENVTEFASNSLLEALQLHGYCYVQHPFIQPEILQQVHRDSRVLFERYMLDIPESATDSAASQRIRPPGPRRPVKPMTPYELESIRTPTGFRGYYRYLGAGGPEDAIECFSVGREVPNPAELREPYYKLSGWQRHEYMPIISRKNAWDVLLNSPRGTSGGPSGIDAFMADYREMMLAYYDLCSEVALDVLRHISCGLGVRPTIPQGGPDPDSGYDLEFFTQFHNKLDFDLQTKYYPQVGHGARTRGGVQIKDARSASNPRGVKVLRRKSGMAQEQEGAAAGGDDKLRLAWHKDLSTITLLSQDALGGFEVWDSEEEKYNPVPVLNDALLVNAGVFLEKWTGGLLEATPHRVRSLKDGNNRCSVVFFCLPNHDARVEPLLQQDENPSLDAQEGFYAGDMMPASQ</sequence>
<dbReference type="PROSITE" id="PS51471">
    <property type="entry name" value="FE2OG_OXY"/>
    <property type="match status" value="1"/>
</dbReference>
<protein>
    <recommendedName>
        <fullName evidence="3">Fe2OG dioxygenase domain-containing protein</fullName>
    </recommendedName>
</protein>
<gene>
    <name evidence="4" type="ORF">TVY486_0300370</name>
</gene>
<dbReference type="Gene3D" id="2.60.120.330">
    <property type="entry name" value="B-lactam Antibiotic, Isopenicillin N Synthase, Chain"/>
    <property type="match status" value="1"/>
</dbReference>
<dbReference type="InterPro" id="IPR005123">
    <property type="entry name" value="Oxoglu/Fe-dep_dioxygenase_dom"/>
</dbReference>
<dbReference type="PANTHER" id="PTHR47990">
    <property type="entry name" value="2-OXOGLUTARATE (2OG) AND FE(II)-DEPENDENT OXYGENASE SUPERFAMILY PROTEIN-RELATED"/>
    <property type="match status" value="1"/>
</dbReference>
<reference evidence="4" key="1">
    <citation type="journal article" date="2012" name="Proc. Natl. Acad. Sci. U.S.A.">
        <title>Antigenic diversity is generated by distinct evolutionary mechanisms in African trypanosome species.</title>
        <authorList>
            <person name="Jackson A.P."/>
            <person name="Berry A."/>
            <person name="Aslett M."/>
            <person name="Allison H.C."/>
            <person name="Burton P."/>
            <person name="Vavrova-Anderson J."/>
            <person name="Brown R."/>
            <person name="Browne H."/>
            <person name="Corton N."/>
            <person name="Hauser H."/>
            <person name="Gamble J."/>
            <person name="Gilderthorp R."/>
            <person name="Marcello L."/>
            <person name="McQuillan J."/>
            <person name="Otto T.D."/>
            <person name="Quail M.A."/>
            <person name="Sanders M.J."/>
            <person name="van Tonder A."/>
            <person name="Ginger M.L."/>
            <person name="Field M.C."/>
            <person name="Barry J.D."/>
            <person name="Hertz-Fowler C."/>
            <person name="Berriman M."/>
        </authorList>
    </citation>
    <scope>NUCLEOTIDE SEQUENCE</scope>
    <source>
        <strain evidence="4">Y486</strain>
    </source>
</reference>
<dbReference type="OMA" id="FRGYYRY"/>
<keyword evidence="1" id="KW-0408">Iron</keyword>
<dbReference type="InterPro" id="IPR044861">
    <property type="entry name" value="IPNS-like_FE2OG_OXY"/>
</dbReference>
<feature type="domain" description="Fe2OG dioxygenase" evidence="3">
    <location>
        <begin position="280"/>
        <end position="386"/>
    </location>
</feature>
<dbReference type="EMBL" id="HE573019">
    <property type="protein sequence ID" value="CCC46843.1"/>
    <property type="molecule type" value="Genomic_DNA"/>
</dbReference>
<evidence type="ECO:0000256" key="2">
    <source>
        <dbReference type="SAM" id="MobiDB-lite"/>
    </source>
</evidence>
<dbReference type="Pfam" id="PF03171">
    <property type="entry name" value="2OG-FeII_Oxy"/>
    <property type="match status" value="1"/>
</dbReference>
<feature type="region of interest" description="Disordered" evidence="2">
    <location>
        <begin position="73"/>
        <end position="94"/>
    </location>
</feature>
<keyword evidence="1" id="KW-0560">Oxidoreductase</keyword>
<dbReference type="GO" id="GO:0016491">
    <property type="term" value="F:oxidoreductase activity"/>
    <property type="evidence" value="ECO:0007669"/>
    <property type="project" value="UniProtKB-KW"/>
</dbReference>
<comment type="similarity">
    <text evidence="1">Belongs to the iron/ascorbate-dependent oxidoreductase family.</text>
</comment>
<evidence type="ECO:0000313" key="4">
    <source>
        <dbReference type="EMBL" id="CCC46843.1"/>
    </source>
</evidence>
<organism evidence="4">
    <name type="scientific">Trypanosoma vivax (strain Y486)</name>
    <dbReference type="NCBI Taxonomy" id="1055687"/>
    <lineage>
        <taxon>Eukaryota</taxon>
        <taxon>Discoba</taxon>
        <taxon>Euglenozoa</taxon>
        <taxon>Kinetoplastea</taxon>
        <taxon>Metakinetoplastina</taxon>
        <taxon>Trypanosomatida</taxon>
        <taxon>Trypanosomatidae</taxon>
        <taxon>Trypanosoma</taxon>
        <taxon>Duttonella</taxon>
    </lineage>
</organism>
<evidence type="ECO:0000259" key="3">
    <source>
        <dbReference type="PROSITE" id="PS51471"/>
    </source>
</evidence>
<accession>G0TSB7</accession>
<dbReference type="AlphaFoldDB" id="G0TSB7"/>
<name>G0TSB7_TRYVY</name>
<dbReference type="VEuPathDB" id="TriTrypDB:TvY486_0300370"/>